<proteinExistence type="inferred from homology"/>
<dbReference type="Proteomes" id="UP000735302">
    <property type="component" value="Unassembled WGS sequence"/>
</dbReference>
<dbReference type="SMART" id="SM00028">
    <property type="entry name" value="TPR"/>
    <property type="match status" value="8"/>
</dbReference>
<dbReference type="GO" id="GO:0046854">
    <property type="term" value="P:phosphatidylinositol phosphate biosynthetic process"/>
    <property type="evidence" value="ECO:0007669"/>
    <property type="project" value="TreeGrafter"/>
</dbReference>
<evidence type="ECO:0000256" key="1">
    <source>
        <dbReference type="ARBA" id="ARBA00002550"/>
    </source>
</evidence>
<comment type="function">
    <text evidence="1">Involved in endocytosis.</text>
</comment>
<dbReference type="Gene3D" id="1.25.40.10">
    <property type="entry name" value="Tetratricopeptide repeat domain"/>
    <property type="match status" value="3"/>
</dbReference>
<reference evidence="5 6" key="1">
    <citation type="journal article" date="2021" name="Elife">
        <title>Chloroplast acquisition without the gene transfer in kleptoplastic sea slugs, Plakobranchus ocellatus.</title>
        <authorList>
            <person name="Maeda T."/>
            <person name="Takahashi S."/>
            <person name="Yoshida T."/>
            <person name="Shimamura S."/>
            <person name="Takaki Y."/>
            <person name="Nagai Y."/>
            <person name="Toyoda A."/>
            <person name="Suzuki Y."/>
            <person name="Arimoto A."/>
            <person name="Ishii H."/>
            <person name="Satoh N."/>
            <person name="Nishiyama T."/>
            <person name="Hasebe M."/>
            <person name="Maruyama T."/>
            <person name="Minagawa J."/>
            <person name="Obokata J."/>
            <person name="Shigenobu S."/>
        </authorList>
    </citation>
    <scope>NUCLEOTIDE SEQUENCE [LARGE SCALE GENOMIC DNA]</scope>
</reference>
<keyword evidence="3" id="KW-0802">TPR repeat</keyword>
<name>A0AAV3ZX29_9GAST</name>
<feature type="domain" description="Tetratricopeptide repeat protein 7 N-terminal" evidence="4">
    <location>
        <begin position="3"/>
        <end position="369"/>
    </location>
</feature>
<dbReference type="EMBL" id="BLXT01002928">
    <property type="protein sequence ID" value="GFN98997.1"/>
    <property type="molecule type" value="Genomic_DNA"/>
</dbReference>
<protein>
    <submittedName>
        <fullName evidence="5">Tetratricopeptide repeat protein 7b</fullName>
    </submittedName>
</protein>
<dbReference type="SUPFAM" id="SSF48452">
    <property type="entry name" value="TPR-like"/>
    <property type="match status" value="2"/>
</dbReference>
<evidence type="ECO:0000259" key="4">
    <source>
        <dbReference type="Pfam" id="PF19440"/>
    </source>
</evidence>
<evidence type="ECO:0000313" key="6">
    <source>
        <dbReference type="Proteomes" id="UP000735302"/>
    </source>
</evidence>
<feature type="repeat" description="TPR" evidence="3">
    <location>
        <begin position="713"/>
        <end position="746"/>
    </location>
</feature>
<organism evidence="5 6">
    <name type="scientific">Plakobranchus ocellatus</name>
    <dbReference type="NCBI Taxonomy" id="259542"/>
    <lineage>
        <taxon>Eukaryota</taxon>
        <taxon>Metazoa</taxon>
        <taxon>Spiralia</taxon>
        <taxon>Lophotrochozoa</taxon>
        <taxon>Mollusca</taxon>
        <taxon>Gastropoda</taxon>
        <taxon>Heterobranchia</taxon>
        <taxon>Euthyneura</taxon>
        <taxon>Panpulmonata</taxon>
        <taxon>Sacoglossa</taxon>
        <taxon>Placobranchoidea</taxon>
        <taxon>Plakobranchidae</taxon>
        <taxon>Plakobranchus</taxon>
    </lineage>
</organism>
<comment type="similarity">
    <text evidence="2">Belongs to the YPP1 family.</text>
</comment>
<keyword evidence="6" id="KW-1185">Reference proteome</keyword>
<gene>
    <name evidence="5" type="ORF">PoB_002550300</name>
</gene>
<dbReference type="InterPro" id="IPR011990">
    <property type="entry name" value="TPR-like_helical_dom_sf"/>
</dbReference>
<feature type="repeat" description="TPR" evidence="3">
    <location>
        <begin position="781"/>
        <end position="814"/>
    </location>
</feature>
<dbReference type="GO" id="GO:0072659">
    <property type="term" value="P:protein localization to plasma membrane"/>
    <property type="evidence" value="ECO:0007669"/>
    <property type="project" value="TreeGrafter"/>
</dbReference>
<dbReference type="PROSITE" id="PS50005">
    <property type="entry name" value="TPR"/>
    <property type="match status" value="2"/>
</dbReference>
<dbReference type="AlphaFoldDB" id="A0AAV3ZX29"/>
<dbReference type="PANTHER" id="PTHR23083:SF464">
    <property type="entry name" value="TETRATRICOPEPTIDE REPEAT DOMAIN 7, ISOFORM A"/>
    <property type="match status" value="1"/>
</dbReference>
<evidence type="ECO:0000256" key="2">
    <source>
        <dbReference type="ARBA" id="ARBA00038251"/>
    </source>
</evidence>
<dbReference type="GO" id="GO:0005886">
    <property type="term" value="C:plasma membrane"/>
    <property type="evidence" value="ECO:0007669"/>
    <property type="project" value="TreeGrafter"/>
</dbReference>
<evidence type="ECO:0000256" key="3">
    <source>
        <dbReference type="PROSITE-ProRule" id="PRU00339"/>
    </source>
</evidence>
<dbReference type="Pfam" id="PF19440">
    <property type="entry name" value="TTC7_N"/>
    <property type="match status" value="1"/>
</dbReference>
<dbReference type="PANTHER" id="PTHR23083">
    <property type="entry name" value="TETRATRICOPEPTIDE REPEAT PROTEIN, TPR"/>
    <property type="match status" value="1"/>
</dbReference>
<dbReference type="InterPro" id="IPR045819">
    <property type="entry name" value="TTC7_N"/>
</dbReference>
<accession>A0AAV3ZX29</accession>
<dbReference type="InterPro" id="IPR051722">
    <property type="entry name" value="Endocytosis_PI4K-reg_protein"/>
</dbReference>
<evidence type="ECO:0000313" key="5">
    <source>
        <dbReference type="EMBL" id="GFN98997.1"/>
    </source>
</evidence>
<dbReference type="Pfam" id="PF13181">
    <property type="entry name" value="TPR_8"/>
    <property type="match status" value="2"/>
</dbReference>
<dbReference type="InterPro" id="IPR019734">
    <property type="entry name" value="TPR_rpt"/>
</dbReference>
<comment type="caution">
    <text evidence="5">The sequence shown here is derived from an EMBL/GenBank/DDBJ whole genome shotgun (WGS) entry which is preliminary data.</text>
</comment>
<sequence>MTSKAKTQRLEAEIDKYRSESNWRKSLDLAKQWAPKSTEFAMTVTFLQGEMNLEEFLEIHDPTQEDHIFAARSELTDANEYLSKVAASPSPHSIQASLLLAKIQFCQGFYQVALSTLDQHDLSALAMRESEANSWRNTRLLYIVAESYAIRGKCLEKGKTSLKTKFKAAERDSEIIACYETAGDLALLCLQQRDKFLTAQQGTGLQMTDPASNFVVTPLIEMAIAEVPYMHLQRGEETKCITRYREMLRAVESRFSQDIRKTLALELAQLLLKSCSVKSYPQIDLDAKGLNVQAPKPCVYSSEKLFVPKTLDEEVLLLLLIAEAVGTKEAVLERSKETQELTFLNVTAIYDLLALMLVKRAQFGRLTESFEKAMRFSYQEFHIWYQFANSLISSGKYAQAEQVLGECHMLAPKNASVCLQAAQLCYEHLQTYNKGMEWAKLVIQFSSPSTPKHVMARAYMAKGIGLCLVAKDSKLLADRQKMDQEALQFFKKAHDLDPKDYLCAFHLGLQCANMRRIQEAMSYIKLSLKHRSDFIHSLHLLALLLSARKQHGEAMDLVLAALEEYPDNLSLLMTKAKLQKIVQGPEEALSTYKMMLKLWKDLHELDVEEGLDPQCKIVDRSLWEKRSNVVTTLSEFNERGSDPQCKIADRSLWEKRSNVVTTLSEFNERGSGSIRAESMAASRVEKALSDLASSMNSSFQPRVGPQRSWIIQAQIWLNLAELYLSLNQVNEAQSCALETFNLFPHSVFVFFLRGLVLEHRGYWTEAKVCFENAVAVNPAHTKSLYHLGIVLHKLGDNRLAEKTLRDAVNLDPCFHKAWFMLGTVLEAVGEPDDASNCLITGSLLEATCPVAPFNVIQRVMR</sequence>